<protein>
    <submittedName>
        <fullName evidence="1">Uncharacterized protein</fullName>
    </submittedName>
</protein>
<sequence length="128" mass="14517">VVYRFLLDELQYLPTFAANFFYSEQQITTNKGHVETLPTMLAISWRGILLLEEKLYTIRQGITIGELLTYGVKDDKILIVVGTSIKHSKLIFSSWQTPYIDECIRLCCKDSPAIMALGKGNNADQTII</sequence>
<name>A0A0H5R4F9_9EUKA</name>
<dbReference type="EMBL" id="HACM01008581">
    <property type="protein sequence ID" value="CRZ09023.1"/>
    <property type="molecule type" value="Transcribed_RNA"/>
</dbReference>
<dbReference type="AlphaFoldDB" id="A0A0H5R4F9"/>
<feature type="non-terminal residue" evidence="1">
    <location>
        <position position="1"/>
    </location>
</feature>
<evidence type="ECO:0000313" key="1">
    <source>
        <dbReference type="EMBL" id="CRZ09023.1"/>
    </source>
</evidence>
<proteinExistence type="predicted"/>
<organism evidence="1">
    <name type="scientific">Spongospora subterranea</name>
    <dbReference type="NCBI Taxonomy" id="70186"/>
    <lineage>
        <taxon>Eukaryota</taxon>
        <taxon>Sar</taxon>
        <taxon>Rhizaria</taxon>
        <taxon>Endomyxa</taxon>
        <taxon>Phytomyxea</taxon>
        <taxon>Plasmodiophorida</taxon>
        <taxon>Plasmodiophoridae</taxon>
        <taxon>Spongospora</taxon>
    </lineage>
</organism>
<reference evidence="1" key="1">
    <citation type="submission" date="2015-04" db="EMBL/GenBank/DDBJ databases">
        <title>The genome sequence of the plant pathogenic Rhizarian Plasmodiophora brassicae reveals insights in its biotrophic life cycle and the origin of chitin synthesis.</title>
        <authorList>
            <person name="Schwelm A."/>
            <person name="Fogelqvist J."/>
            <person name="Knaust A."/>
            <person name="Julke S."/>
            <person name="Lilja T."/>
            <person name="Dhandapani V."/>
            <person name="Bonilla-Rosso G."/>
            <person name="Karlsson M."/>
            <person name="Shevchenko A."/>
            <person name="Choi S.R."/>
            <person name="Kim H.G."/>
            <person name="Park J.Y."/>
            <person name="Lim Y.P."/>
            <person name="Ludwig-Muller J."/>
            <person name="Dixelius C."/>
        </authorList>
    </citation>
    <scope>NUCLEOTIDE SEQUENCE</scope>
    <source>
        <tissue evidence="1">Potato root galls</tissue>
    </source>
</reference>
<accession>A0A0H5R4F9</accession>